<dbReference type="EMBL" id="KB311540">
    <property type="protein sequence ID" value="ELT89091.1"/>
    <property type="molecule type" value="Genomic_DNA"/>
</dbReference>
<accession>R7TDF1</accession>
<proteinExistence type="predicted"/>
<feature type="transmembrane region" description="Helical" evidence="10">
    <location>
        <begin position="151"/>
        <end position="175"/>
    </location>
</feature>
<dbReference type="PANTHER" id="PTHR24246:SF27">
    <property type="entry name" value="ADENOSINE RECEPTOR, ISOFORM A"/>
    <property type="match status" value="1"/>
</dbReference>
<dbReference type="SUPFAM" id="SSF81321">
    <property type="entry name" value="Family A G protein-coupled receptor-like"/>
    <property type="match status" value="1"/>
</dbReference>
<keyword evidence="3 10" id="KW-0812">Transmembrane</keyword>
<keyword evidence="5" id="KW-0297">G-protein coupled receptor</keyword>
<dbReference type="InterPro" id="IPR017452">
    <property type="entry name" value="GPCR_Rhodpsn_7TM"/>
</dbReference>
<dbReference type="EMBL" id="AMQN01015049">
    <property type="status" value="NOT_ANNOTATED_CDS"/>
    <property type="molecule type" value="Genomic_DNA"/>
</dbReference>
<keyword evidence="14" id="KW-1185">Reference proteome</keyword>
<feature type="domain" description="G-protein coupled receptors family 1 profile" evidence="11">
    <location>
        <begin position="47"/>
        <end position="299"/>
    </location>
</feature>
<feature type="transmembrane region" description="Helical" evidence="10">
    <location>
        <begin position="31"/>
        <end position="56"/>
    </location>
</feature>
<dbReference type="HOGENOM" id="CLU_063530_1_0_1"/>
<keyword evidence="9" id="KW-0807">Transducer</keyword>
<feature type="transmembrane region" description="Helical" evidence="10">
    <location>
        <begin position="272"/>
        <end position="301"/>
    </location>
</feature>
<evidence type="ECO:0000256" key="1">
    <source>
        <dbReference type="ARBA" id="ARBA00004651"/>
    </source>
</evidence>
<evidence type="ECO:0000256" key="3">
    <source>
        <dbReference type="ARBA" id="ARBA00022692"/>
    </source>
</evidence>
<evidence type="ECO:0000313" key="12">
    <source>
        <dbReference type="EMBL" id="ELT89091.1"/>
    </source>
</evidence>
<dbReference type="Gene3D" id="1.20.1070.10">
    <property type="entry name" value="Rhodopsin 7-helix transmembrane proteins"/>
    <property type="match status" value="1"/>
</dbReference>
<keyword evidence="7" id="KW-0675">Receptor</keyword>
<dbReference type="GO" id="GO:0004930">
    <property type="term" value="F:G protein-coupled receptor activity"/>
    <property type="evidence" value="ECO:0007669"/>
    <property type="project" value="UniProtKB-KW"/>
</dbReference>
<evidence type="ECO:0000256" key="9">
    <source>
        <dbReference type="ARBA" id="ARBA00023224"/>
    </source>
</evidence>
<evidence type="ECO:0000256" key="4">
    <source>
        <dbReference type="ARBA" id="ARBA00022989"/>
    </source>
</evidence>
<dbReference type="EnsemblMetazoa" id="CapteT193810">
    <property type="protein sequence ID" value="CapteP193810"/>
    <property type="gene ID" value="CapteG193810"/>
</dbReference>
<evidence type="ECO:0000256" key="6">
    <source>
        <dbReference type="ARBA" id="ARBA00023136"/>
    </source>
</evidence>
<evidence type="ECO:0000256" key="10">
    <source>
        <dbReference type="SAM" id="Phobius"/>
    </source>
</evidence>
<dbReference type="PANTHER" id="PTHR24246">
    <property type="entry name" value="OLFACTORY RECEPTOR AND ADENOSINE RECEPTOR"/>
    <property type="match status" value="1"/>
</dbReference>
<evidence type="ECO:0000256" key="5">
    <source>
        <dbReference type="ARBA" id="ARBA00023040"/>
    </source>
</evidence>
<dbReference type="Proteomes" id="UP000014760">
    <property type="component" value="Unassembled WGS sequence"/>
</dbReference>
<evidence type="ECO:0000256" key="7">
    <source>
        <dbReference type="ARBA" id="ARBA00023170"/>
    </source>
</evidence>
<keyword evidence="2" id="KW-1003">Cell membrane</keyword>
<dbReference type="AlphaFoldDB" id="R7TDF1"/>
<dbReference type="CDD" id="cd00637">
    <property type="entry name" value="7tm_classA_rhodopsin-like"/>
    <property type="match status" value="1"/>
</dbReference>
<dbReference type="PROSITE" id="PS50262">
    <property type="entry name" value="G_PROTEIN_RECEP_F1_2"/>
    <property type="match status" value="1"/>
</dbReference>
<comment type="subcellular location">
    <subcellularLocation>
        <location evidence="1">Cell membrane</location>
        <topology evidence="1">Multi-pass membrane protein</topology>
    </subcellularLocation>
</comment>
<keyword evidence="8" id="KW-0325">Glycoprotein</keyword>
<evidence type="ECO:0000313" key="13">
    <source>
        <dbReference type="EnsemblMetazoa" id="CapteP193810"/>
    </source>
</evidence>
<reference evidence="12 14" key="2">
    <citation type="journal article" date="2013" name="Nature">
        <title>Insights into bilaterian evolution from three spiralian genomes.</title>
        <authorList>
            <person name="Simakov O."/>
            <person name="Marletaz F."/>
            <person name="Cho S.J."/>
            <person name="Edsinger-Gonzales E."/>
            <person name="Havlak P."/>
            <person name="Hellsten U."/>
            <person name="Kuo D.H."/>
            <person name="Larsson T."/>
            <person name="Lv J."/>
            <person name="Arendt D."/>
            <person name="Savage R."/>
            <person name="Osoegawa K."/>
            <person name="de Jong P."/>
            <person name="Grimwood J."/>
            <person name="Chapman J.A."/>
            <person name="Shapiro H."/>
            <person name="Aerts A."/>
            <person name="Otillar R.P."/>
            <person name="Terry A.Y."/>
            <person name="Boore J.L."/>
            <person name="Grigoriev I.V."/>
            <person name="Lindberg D.R."/>
            <person name="Seaver E.C."/>
            <person name="Weisblat D.A."/>
            <person name="Putnam N.H."/>
            <person name="Rokhsar D.S."/>
        </authorList>
    </citation>
    <scope>NUCLEOTIDE SEQUENCE</scope>
    <source>
        <strain evidence="12 14">I ESC-2004</strain>
    </source>
</reference>
<reference evidence="14" key="1">
    <citation type="submission" date="2012-12" db="EMBL/GenBank/DDBJ databases">
        <authorList>
            <person name="Hellsten U."/>
            <person name="Grimwood J."/>
            <person name="Chapman J.A."/>
            <person name="Shapiro H."/>
            <person name="Aerts A."/>
            <person name="Otillar R.P."/>
            <person name="Terry A.Y."/>
            <person name="Boore J.L."/>
            <person name="Simakov O."/>
            <person name="Marletaz F."/>
            <person name="Cho S.-J."/>
            <person name="Edsinger-Gonzales E."/>
            <person name="Havlak P."/>
            <person name="Kuo D.-H."/>
            <person name="Larsson T."/>
            <person name="Lv J."/>
            <person name="Arendt D."/>
            <person name="Savage R."/>
            <person name="Osoegawa K."/>
            <person name="de Jong P."/>
            <person name="Lindberg D.R."/>
            <person name="Seaver E.C."/>
            <person name="Weisblat D.A."/>
            <person name="Putnam N.H."/>
            <person name="Grigoriev I.V."/>
            <person name="Rokhsar D.S."/>
        </authorList>
    </citation>
    <scope>NUCLEOTIDE SEQUENCE</scope>
    <source>
        <strain evidence="14">I ESC-2004</strain>
    </source>
</reference>
<keyword evidence="6 10" id="KW-0472">Membrane</keyword>
<protein>
    <recommendedName>
        <fullName evidence="11">G-protein coupled receptors family 1 profile domain-containing protein</fullName>
    </recommendedName>
</protein>
<feature type="transmembrane region" description="Helical" evidence="10">
    <location>
        <begin position="110"/>
        <end position="130"/>
    </location>
</feature>
<feature type="transmembrane region" description="Helical" evidence="10">
    <location>
        <begin position="68"/>
        <end position="90"/>
    </location>
</feature>
<evidence type="ECO:0000256" key="8">
    <source>
        <dbReference type="ARBA" id="ARBA00023180"/>
    </source>
</evidence>
<dbReference type="OrthoDB" id="5967704at2759"/>
<dbReference type="OMA" id="WHYLMIS"/>
<feature type="transmembrane region" description="Helical" evidence="10">
    <location>
        <begin position="195"/>
        <end position="221"/>
    </location>
</feature>
<dbReference type="GO" id="GO:0005886">
    <property type="term" value="C:plasma membrane"/>
    <property type="evidence" value="ECO:0007669"/>
    <property type="project" value="UniProtKB-SubCell"/>
</dbReference>
<sequence>MKITDMGRVATTEALSTLDPPLSTHMSKVQLGIISATLAASVITTIINPLTLLALFKQKMITKSSINLFIASLCCSDFLYGFSAGVFQLYKLLQLGPTSEHVLTCVNLTGGILCVLAYLVSYTNALLVSVDRAYATLAPFKYKTQLSIKRASVILALALMVAVLQALIPITINMASADIVIVEYSFELLPTSYRLYWANPLLFIGLAVNILLYTVIVVAFLKTQKLVQPSSSSSELRNRRMTRTVTMVIGSLLIGNIPIVTVAAFPPSLDGLYLWSYAMCYDMAMFCTIIPTFLNNFLYVWQLPDFNRAVRQLLTCHSNTIANLVSDT</sequence>
<gene>
    <name evidence="12" type="ORF">CAPTEDRAFT_193810</name>
</gene>
<dbReference type="InterPro" id="IPR000276">
    <property type="entry name" value="GPCR_Rhodpsn"/>
</dbReference>
<organism evidence="12">
    <name type="scientific">Capitella teleta</name>
    <name type="common">Polychaete worm</name>
    <dbReference type="NCBI Taxonomy" id="283909"/>
    <lineage>
        <taxon>Eukaryota</taxon>
        <taxon>Metazoa</taxon>
        <taxon>Spiralia</taxon>
        <taxon>Lophotrochozoa</taxon>
        <taxon>Annelida</taxon>
        <taxon>Polychaeta</taxon>
        <taxon>Sedentaria</taxon>
        <taxon>Scolecida</taxon>
        <taxon>Capitellidae</taxon>
        <taxon>Capitella</taxon>
    </lineage>
</organism>
<feature type="transmembrane region" description="Helical" evidence="10">
    <location>
        <begin position="242"/>
        <end position="266"/>
    </location>
</feature>
<evidence type="ECO:0000256" key="2">
    <source>
        <dbReference type="ARBA" id="ARBA00022475"/>
    </source>
</evidence>
<reference evidence="13" key="3">
    <citation type="submission" date="2015-06" db="UniProtKB">
        <authorList>
            <consortium name="EnsemblMetazoa"/>
        </authorList>
    </citation>
    <scope>IDENTIFICATION</scope>
</reference>
<name>R7TDF1_CAPTE</name>
<evidence type="ECO:0000259" key="11">
    <source>
        <dbReference type="PROSITE" id="PS50262"/>
    </source>
</evidence>
<dbReference type="STRING" id="283909.R7TDF1"/>
<dbReference type="Pfam" id="PF00001">
    <property type="entry name" value="7tm_1"/>
    <property type="match status" value="1"/>
</dbReference>
<keyword evidence="4 10" id="KW-1133">Transmembrane helix</keyword>
<evidence type="ECO:0000313" key="14">
    <source>
        <dbReference type="Proteomes" id="UP000014760"/>
    </source>
</evidence>